<organism evidence="2 3">
    <name type="scientific">Solea senegalensis</name>
    <name type="common">Senegalese sole</name>
    <dbReference type="NCBI Taxonomy" id="28829"/>
    <lineage>
        <taxon>Eukaryota</taxon>
        <taxon>Metazoa</taxon>
        <taxon>Chordata</taxon>
        <taxon>Craniata</taxon>
        <taxon>Vertebrata</taxon>
        <taxon>Euteleostomi</taxon>
        <taxon>Actinopterygii</taxon>
        <taxon>Neopterygii</taxon>
        <taxon>Teleostei</taxon>
        <taxon>Neoteleostei</taxon>
        <taxon>Acanthomorphata</taxon>
        <taxon>Carangaria</taxon>
        <taxon>Pleuronectiformes</taxon>
        <taxon>Pleuronectoidei</taxon>
        <taxon>Soleidae</taxon>
        <taxon>Solea</taxon>
    </lineage>
</organism>
<keyword evidence="3" id="KW-1185">Reference proteome</keyword>
<reference evidence="2 3" key="1">
    <citation type="journal article" date="2021" name="Sci. Rep.">
        <title>Chromosome anchoring in Senegalese sole (Solea senegalensis) reveals sex-associated markers and genome rearrangements in flatfish.</title>
        <authorList>
            <person name="Guerrero-Cozar I."/>
            <person name="Gomez-Garrido J."/>
            <person name="Berbel C."/>
            <person name="Martinez-Blanch J.F."/>
            <person name="Alioto T."/>
            <person name="Claros M.G."/>
            <person name="Gagnaire P.A."/>
            <person name="Manchado M."/>
        </authorList>
    </citation>
    <scope>NUCLEOTIDE SEQUENCE [LARGE SCALE GENOMIC DNA]</scope>
    <source>
        <strain evidence="2">Sse05_10M</strain>
    </source>
</reference>
<gene>
    <name evidence="2" type="ORF">JOB18_009464</name>
</gene>
<feature type="region of interest" description="Disordered" evidence="1">
    <location>
        <begin position="78"/>
        <end position="101"/>
    </location>
</feature>
<feature type="region of interest" description="Disordered" evidence="1">
    <location>
        <begin position="1"/>
        <end position="27"/>
    </location>
</feature>
<comment type="caution">
    <text evidence="2">The sequence shown here is derived from an EMBL/GenBank/DDBJ whole genome shotgun (WGS) entry which is preliminary data.</text>
</comment>
<evidence type="ECO:0000313" key="3">
    <source>
        <dbReference type="Proteomes" id="UP000693946"/>
    </source>
</evidence>
<name>A0AAV6PV42_SOLSE</name>
<evidence type="ECO:0000313" key="2">
    <source>
        <dbReference type="EMBL" id="KAG7478819.1"/>
    </source>
</evidence>
<proteinExistence type="predicted"/>
<evidence type="ECO:0000256" key="1">
    <source>
        <dbReference type="SAM" id="MobiDB-lite"/>
    </source>
</evidence>
<dbReference type="Proteomes" id="UP000693946">
    <property type="component" value="Linkage Group LG8"/>
</dbReference>
<feature type="compositionally biased region" description="Polar residues" evidence="1">
    <location>
        <begin position="89"/>
        <end position="101"/>
    </location>
</feature>
<dbReference type="EMBL" id="JAGKHQ010000020">
    <property type="protein sequence ID" value="KAG7478819.1"/>
    <property type="molecule type" value="Genomic_DNA"/>
</dbReference>
<sequence length="101" mass="11411">MDERGGTRTRPLTRAKPPNPPGQVCETVPHGNTVGCEGAGELKWRVWSRGRFVRLCVVAPFGSTLESTHYRVKSRPYDINGVKRDNSNHEQQLWSSAEENY</sequence>
<accession>A0AAV6PV42</accession>
<protein>
    <submittedName>
        <fullName evidence="2">Uncharacterized protein</fullName>
    </submittedName>
</protein>
<dbReference type="AlphaFoldDB" id="A0AAV6PV42"/>